<keyword evidence="2" id="KW-1185">Reference proteome</keyword>
<evidence type="ECO:0000313" key="1">
    <source>
        <dbReference type="EMBL" id="GFT67455.1"/>
    </source>
</evidence>
<evidence type="ECO:0000313" key="2">
    <source>
        <dbReference type="Proteomes" id="UP000887013"/>
    </source>
</evidence>
<proteinExistence type="predicted"/>
<comment type="caution">
    <text evidence="1">The sequence shown here is derived from an EMBL/GenBank/DDBJ whole genome shotgun (WGS) entry which is preliminary data.</text>
</comment>
<reference evidence="1" key="1">
    <citation type="submission" date="2020-08" db="EMBL/GenBank/DDBJ databases">
        <title>Multicomponent nature underlies the extraordinary mechanical properties of spider dragline silk.</title>
        <authorList>
            <person name="Kono N."/>
            <person name="Nakamura H."/>
            <person name="Mori M."/>
            <person name="Yoshida Y."/>
            <person name="Ohtoshi R."/>
            <person name="Malay A.D."/>
            <person name="Moran D.A.P."/>
            <person name="Tomita M."/>
            <person name="Numata K."/>
            <person name="Arakawa K."/>
        </authorList>
    </citation>
    <scope>NUCLEOTIDE SEQUENCE</scope>
</reference>
<name>A0A8X6PGQ2_NEPPI</name>
<organism evidence="1 2">
    <name type="scientific">Nephila pilipes</name>
    <name type="common">Giant wood spider</name>
    <name type="synonym">Nephila maculata</name>
    <dbReference type="NCBI Taxonomy" id="299642"/>
    <lineage>
        <taxon>Eukaryota</taxon>
        <taxon>Metazoa</taxon>
        <taxon>Ecdysozoa</taxon>
        <taxon>Arthropoda</taxon>
        <taxon>Chelicerata</taxon>
        <taxon>Arachnida</taxon>
        <taxon>Araneae</taxon>
        <taxon>Araneomorphae</taxon>
        <taxon>Entelegynae</taxon>
        <taxon>Araneoidea</taxon>
        <taxon>Nephilidae</taxon>
        <taxon>Nephila</taxon>
    </lineage>
</organism>
<gene>
    <name evidence="1" type="ORF">NPIL_529731</name>
</gene>
<sequence>MPVNTTAVSSIMNTRGGFGNLEVFLSTLEILLFSTITYQINTITLLVWQKFGENEMYCEPMERKVQQFRHENWMQWNSYADNFCGCLLCQQSYRTSCSSLCGA</sequence>
<dbReference type="Proteomes" id="UP000887013">
    <property type="component" value="Unassembled WGS sequence"/>
</dbReference>
<protein>
    <submittedName>
        <fullName evidence="1">Uncharacterized protein</fullName>
    </submittedName>
</protein>
<feature type="non-terminal residue" evidence="1">
    <location>
        <position position="103"/>
    </location>
</feature>
<dbReference type="EMBL" id="BMAW01115749">
    <property type="protein sequence ID" value="GFT67455.1"/>
    <property type="molecule type" value="Genomic_DNA"/>
</dbReference>
<accession>A0A8X6PGQ2</accession>
<dbReference type="AlphaFoldDB" id="A0A8X6PGQ2"/>